<gene>
    <name evidence="3" type="ORF">IQ251_05895</name>
</gene>
<evidence type="ECO:0000256" key="1">
    <source>
        <dbReference type="SAM" id="SignalP"/>
    </source>
</evidence>
<dbReference type="RefSeq" id="WP_193927427.1">
    <property type="nucleotide sequence ID" value="NZ_JADEYC010000009.1"/>
</dbReference>
<evidence type="ECO:0000313" key="4">
    <source>
        <dbReference type="Proteomes" id="UP000598360"/>
    </source>
</evidence>
<name>A0A929B9M8_9PSEU</name>
<dbReference type="Proteomes" id="UP000598360">
    <property type="component" value="Unassembled WGS sequence"/>
</dbReference>
<proteinExistence type="predicted"/>
<protein>
    <submittedName>
        <fullName evidence="3">SH3 domain-containing protein</fullName>
    </submittedName>
</protein>
<dbReference type="AlphaFoldDB" id="A0A929B9M8"/>
<evidence type="ECO:0000313" key="3">
    <source>
        <dbReference type="EMBL" id="MBE9373976.1"/>
    </source>
</evidence>
<dbReference type="Pfam" id="PF08239">
    <property type="entry name" value="SH3_3"/>
    <property type="match status" value="1"/>
</dbReference>
<feature type="signal peptide" evidence="1">
    <location>
        <begin position="1"/>
        <end position="23"/>
    </location>
</feature>
<feature type="chain" id="PRO_5036873807" evidence="1">
    <location>
        <begin position="24"/>
        <end position="120"/>
    </location>
</feature>
<feature type="domain" description="SH3b" evidence="2">
    <location>
        <begin position="56"/>
        <end position="117"/>
    </location>
</feature>
<accession>A0A929B9M8</accession>
<dbReference type="InterPro" id="IPR003646">
    <property type="entry name" value="SH3-like_bac-type"/>
</dbReference>
<dbReference type="EMBL" id="JADEYC010000009">
    <property type="protein sequence ID" value="MBE9373976.1"/>
    <property type="molecule type" value="Genomic_DNA"/>
</dbReference>
<keyword evidence="4" id="KW-1185">Reference proteome</keyword>
<organism evidence="3 4">
    <name type="scientific">Saccharopolyspora montiporae</name>
    <dbReference type="NCBI Taxonomy" id="2781240"/>
    <lineage>
        <taxon>Bacteria</taxon>
        <taxon>Bacillati</taxon>
        <taxon>Actinomycetota</taxon>
        <taxon>Actinomycetes</taxon>
        <taxon>Pseudonocardiales</taxon>
        <taxon>Pseudonocardiaceae</taxon>
        <taxon>Saccharopolyspora</taxon>
    </lineage>
</organism>
<comment type="caution">
    <text evidence="3">The sequence shown here is derived from an EMBL/GenBank/DDBJ whole genome shotgun (WGS) entry which is preliminary data.</text>
</comment>
<sequence>MRNVRKALLAAAVAVAFPTSGLATHVVTLALNIRSELMHRAEQVSHEQSRKFEQPGVRIRSAPGVEATVVGDGNPGERAEVHRAVDGSAVLCENGSNNSEWFEITNRDTSVTGYVSGCLL</sequence>
<evidence type="ECO:0000259" key="2">
    <source>
        <dbReference type="Pfam" id="PF08239"/>
    </source>
</evidence>
<reference evidence="3" key="1">
    <citation type="submission" date="2020-10" db="EMBL/GenBank/DDBJ databases">
        <title>Diversity and distribution of actinomycetes associated with coral in the coast of Hainan.</title>
        <authorList>
            <person name="Li F."/>
        </authorList>
    </citation>
    <scope>NUCLEOTIDE SEQUENCE</scope>
    <source>
        <strain evidence="3">HNM0983</strain>
    </source>
</reference>
<keyword evidence="1" id="KW-0732">Signal</keyword>
<dbReference type="Gene3D" id="2.30.30.40">
    <property type="entry name" value="SH3 Domains"/>
    <property type="match status" value="1"/>
</dbReference>